<feature type="region of interest" description="Disordered" evidence="1">
    <location>
        <begin position="104"/>
        <end position="144"/>
    </location>
</feature>
<dbReference type="AlphaFoldDB" id="A0A2R6WVB7"/>
<dbReference type="Proteomes" id="UP000244005">
    <property type="component" value="Unassembled WGS sequence"/>
</dbReference>
<proteinExistence type="predicted"/>
<reference evidence="3" key="1">
    <citation type="journal article" date="2017" name="Cell">
        <title>Insights into land plant evolution garnered from the Marchantia polymorpha genome.</title>
        <authorList>
            <person name="Bowman J.L."/>
            <person name="Kohchi T."/>
            <person name="Yamato K.T."/>
            <person name="Jenkins J."/>
            <person name="Shu S."/>
            <person name="Ishizaki K."/>
            <person name="Yamaoka S."/>
            <person name="Nishihama R."/>
            <person name="Nakamura Y."/>
            <person name="Berger F."/>
            <person name="Adam C."/>
            <person name="Aki S.S."/>
            <person name="Althoff F."/>
            <person name="Araki T."/>
            <person name="Arteaga-Vazquez M.A."/>
            <person name="Balasubrmanian S."/>
            <person name="Barry K."/>
            <person name="Bauer D."/>
            <person name="Boehm C.R."/>
            <person name="Briginshaw L."/>
            <person name="Caballero-Perez J."/>
            <person name="Catarino B."/>
            <person name="Chen F."/>
            <person name="Chiyoda S."/>
            <person name="Chovatia M."/>
            <person name="Davies K.M."/>
            <person name="Delmans M."/>
            <person name="Demura T."/>
            <person name="Dierschke T."/>
            <person name="Dolan L."/>
            <person name="Dorantes-Acosta A.E."/>
            <person name="Eklund D.M."/>
            <person name="Florent S.N."/>
            <person name="Flores-Sandoval E."/>
            <person name="Fujiyama A."/>
            <person name="Fukuzawa H."/>
            <person name="Galik B."/>
            <person name="Grimanelli D."/>
            <person name="Grimwood J."/>
            <person name="Grossniklaus U."/>
            <person name="Hamada T."/>
            <person name="Haseloff J."/>
            <person name="Hetherington A.J."/>
            <person name="Higo A."/>
            <person name="Hirakawa Y."/>
            <person name="Hundley H.N."/>
            <person name="Ikeda Y."/>
            <person name="Inoue K."/>
            <person name="Inoue S.I."/>
            <person name="Ishida S."/>
            <person name="Jia Q."/>
            <person name="Kakita M."/>
            <person name="Kanazawa T."/>
            <person name="Kawai Y."/>
            <person name="Kawashima T."/>
            <person name="Kennedy M."/>
            <person name="Kinose K."/>
            <person name="Kinoshita T."/>
            <person name="Kohara Y."/>
            <person name="Koide E."/>
            <person name="Komatsu K."/>
            <person name="Kopischke S."/>
            <person name="Kubo M."/>
            <person name="Kyozuka J."/>
            <person name="Lagercrantz U."/>
            <person name="Lin S.S."/>
            <person name="Lindquist E."/>
            <person name="Lipzen A.M."/>
            <person name="Lu C.W."/>
            <person name="De Luna E."/>
            <person name="Martienssen R.A."/>
            <person name="Minamino N."/>
            <person name="Mizutani M."/>
            <person name="Mizutani M."/>
            <person name="Mochizuki N."/>
            <person name="Monte I."/>
            <person name="Mosher R."/>
            <person name="Nagasaki H."/>
            <person name="Nakagami H."/>
            <person name="Naramoto S."/>
            <person name="Nishitani K."/>
            <person name="Ohtani M."/>
            <person name="Okamoto T."/>
            <person name="Okumura M."/>
            <person name="Phillips J."/>
            <person name="Pollak B."/>
            <person name="Reinders A."/>
            <person name="Rovekamp M."/>
            <person name="Sano R."/>
            <person name="Sawa S."/>
            <person name="Schmid M.W."/>
            <person name="Shirakawa M."/>
            <person name="Solano R."/>
            <person name="Spunde A."/>
            <person name="Suetsugu N."/>
            <person name="Sugano S."/>
            <person name="Sugiyama A."/>
            <person name="Sun R."/>
            <person name="Suzuki Y."/>
            <person name="Takenaka M."/>
            <person name="Takezawa D."/>
            <person name="Tomogane H."/>
            <person name="Tsuzuki M."/>
            <person name="Ueda T."/>
            <person name="Umeda M."/>
            <person name="Ward J.M."/>
            <person name="Watanabe Y."/>
            <person name="Yazaki K."/>
            <person name="Yokoyama R."/>
            <person name="Yoshitake Y."/>
            <person name="Yotsui I."/>
            <person name="Zachgo S."/>
            <person name="Schmutz J."/>
        </authorList>
    </citation>
    <scope>NUCLEOTIDE SEQUENCE [LARGE SCALE GENOMIC DNA]</scope>
    <source>
        <strain evidence="3">Tak-1</strain>
    </source>
</reference>
<evidence type="ECO:0000256" key="1">
    <source>
        <dbReference type="SAM" id="MobiDB-lite"/>
    </source>
</evidence>
<evidence type="ECO:0000313" key="2">
    <source>
        <dbReference type="EMBL" id="PTQ37805.1"/>
    </source>
</evidence>
<gene>
    <name evidence="2" type="ORF">MARPO_0055s0068</name>
</gene>
<feature type="region of interest" description="Disordered" evidence="1">
    <location>
        <begin position="158"/>
        <end position="251"/>
    </location>
</feature>
<dbReference type="Gramene" id="Mp2g19820.1">
    <property type="protein sequence ID" value="Mp2g19820.1.cds1"/>
    <property type="gene ID" value="Mp2g19820"/>
</dbReference>
<organism evidence="2 3">
    <name type="scientific">Marchantia polymorpha</name>
    <name type="common">Common liverwort</name>
    <name type="synonym">Marchantia aquatica</name>
    <dbReference type="NCBI Taxonomy" id="3197"/>
    <lineage>
        <taxon>Eukaryota</taxon>
        <taxon>Viridiplantae</taxon>
        <taxon>Streptophyta</taxon>
        <taxon>Embryophyta</taxon>
        <taxon>Marchantiophyta</taxon>
        <taxon>Marchantiopsida</taxon>
        <taxon>Marchantiidae</taxon>
        <taxon>Marchantiales</taxon>
        <taxon>Marchantiaceae</taxon>
        <taxon>Marchantia</taxon>
    </lineage>
</organism>
<feature type="compositionally biased region" description="Pro residues" evidence="1">
    <location>
        <begin position="185"/>
        <end position="201"/>
    </location>
</feature>
<accession>A0A2R6WVB7</accession>
<sequence length="251" mass="27498">MPSTVLQLQLPEGCCCCRSHRRTPPARPPPLRPPRQAKSQVPSLLLPLRLYVGLLYSVLPGSSSPRAPLARSSQPDTFASPLLLSDRASPLVALAPPSLAPSLRSTVARRRHRHQQQQQKQLLRPRPSSTPRTRQRRRPGIACHRACDRPERACLGMEAEKFSPGRREAAMRETRSQTNGASMPHPQPPAPSPHPLPPRPRPSGRSERGGLRPGPRSWFAGGLRRRPSDDGSTTLKPARCNGPAPAAPRDS</sequence>
<feature type="compositionally biased region" description="Basic and acidic residues" evidence="1">
    <location>
        <begin position="158"/>
        <end position="175"/>
    </location>
</feature>
<dbReference type="EMBL" id="KZ772727">
    <property type="protein sequence ID" value="PTQ37805.1"/>
    <property type="molecule type" value="Genomic_DNA"/>
</dbReference>
<name>A0A2R6WVB7_MARPO</name>
<evidence type="ECO:0000313" key="3">
    <source>
        <dbReference type="Proteomes" id="UP000244005"/>
    </source>
</evidence>
<protein>
    <submittedName>
        <fullName evidence="2">Uncharacterized protein</fullName>
    </submittedName>
</protein>
<feature type="compositionally biased region" description="Low complexity" evidence="1">
    <location>
        <begin position="116"/>
        <end position="132"/>
    </location>
</feature>
<keyword evidence="3" id="KW-1185">Reference proteome</keyword>